<name>A0ABT1CM97_9HYPH</name>
<evidence type="ECO:0000313" key="3">
    <source>
        <dbReference type="Proteomes" id="UP001320715"/>
    </source>
</evidence>
<dbReference type="InterPro" id="IPR055173">
    <property type="entry name" value="NrdR-like_N"/>
</dbReference>
<accession>A0ABT1CM97</accession>
<feature type="domain" description="Transcriptional repressor NrdR-like N-terminal" evidence="1">
    <location>
        <begin position="8"/>
        <end position="46"/>
    </location>
</feature>
<proteinExistence type="predicted"/>
<keyword evidence="3" id="KW-1185">Reference proteome</keyword>
<dbReference type="Proteomes" id="UP001320715">
    <property type="component" value="Unassembled WGS sequence"/>
</dbReference>
<dbReference type="EMBL" id="JAAAML010000001">
    <property type="protein sequence ID" value="MCO6407340.1"/>
    <property type="molecule type" value="Genomic_DNA"/>
</dbReference>
<evidence type="ECO:0000259" key="1">
    <source>
        <dbReference type="Pfam" id="PF22811"/>
    </source>
</evidence>
<sequence length="86" mass="9788">MSDNIGIQCPKCQSARHFVIDTRPEDERVMRRRKCRACDFRFTTVEIIKADVVMSEKHGNAIKVNHALALVSRLKTSIEAMAGDRD</sequence>
<dbReference type="SUPFAM" id="SSF57783">
    <property type="entry name" value="Zinc beta-ribbon"/>
    <property type="match status" value="1"/>
</dbReference>
<organism evidence="2 3">
    <name type="scientific">Hoeflea alexandrii</name>
    <dbReference type="NCBI Taxonomy" id="288436"/>
    <lineage>
        <taxon>Bacteria</taxon>
        <taxon>Pseudomonadati</taxon>
        <taxon>Pseudomonadota</taxon>
        <taxon>Alphaproteobacteria</taxon>
        <taxon>Hyphomicrobiales</taxon>
        <taxon>Rhizobiaceae</taxon>
        <taxon>Hoeflea</taxon>
    </lineage>
</organism>
<reference evidence="2 3" key="1">
    <citation type="submission" date="2020-01" db="EMBL/GenBank/DDBJ databases">
        <title>Genomes of bacteria type strains.</title>
        <authorList>
            <person name="Chen J."/>
            <person name="Zhu S."/>
            <person name="Yang J."/>
        </authorList>
    </citation>
    <scope>NUCLEOTIDE SEQUENCE [LARGE SCALE GENOMIC DNA]</scope>
    <source>
        <strain evidence="2 3">DSM 16655</strain>
    </source>
</reference>
<dbReference type="RefSeq" id="WP_252914724.1">
    <property type="nucleotide sequence ID" value="NZ_JAAAML010000001.1"/>
</dbReference>
<gene>
    <name evidence="2" type="ORF">GTW23_04065</name>
</gene>
<comment type="caution">
    <text evidence="2">The sequence shown here is derived from an EMBL/GenBank/DDBJ whole genome shotgun (WGS) entry which is preliminary data.</text>
</comment>
<protein>
    <recommendedName>
        <fullName evidence="1">Transcriptional repressor NrdR-like N-terminal domain-containing protein</fullName>
    </recommendedName>
</protein>
<dbReference type="Pfam" id="PF22811">
    <property type="entry name" value="Zn_ribbon_NrdR"/>
    <property type="match status" value="1"/>
</dbReference>
<evidence type="ECO:0000313" key="2">
    <source>
        <dbReference type="EMBL" id="MCO6407340.1"/>
    </source>
</evidence>